<dbReference type="InterPro" id="IPR011009">
    <property type="entry name" value="Kinase-like_dom_sf"/>
</dbReference>
<dbReference type="EMBL" id="CAJNNW010033817">
    <property type="protein sequence ID" value="CAE8720523.1"/>
    <property type="molecule type" value="Genomic_DNA"/>
</dbReference>
<dbReference type="SMART" id="SM00220">
    <property type="entry name" value="S_TKc"/>
    <property type="match status" value="1"/>
</dbReference>
<evidence type="ECO:0000256" key="7">
    <source>
        <dbReference type="RuleBase" id="RU000304"/>
    </source>
</evidence>
<proteinExistence type="inferred from homology"/>
<evidence type="ECO:0000256" key="2">
    <source>
        <dbReference type="ARBA" id="ARBA00022679"/>
    </source>
</evidence>
<evidence type="ECO:0000313" key="10">
    <source>
        <dbReference type="EMBL" id="CAE8720523.1"/>
    </source>
</evidence>
<dbReference type="AlphaFoldDB" id="A0A813L946"/>
<dbReference type="PROSITE" id="PS50011">
    <property type="entry name" value="PROTEIN_KINASE_DOM"/>
    <property type="match status" value="1"/>
</dbReference>
<keyword evidence="3 6" id="KW-0547">Nucleotide-binding</keyword>
<feature type="region of interest" description="Disordered" evidence="8">
    <location>
        <begin position="397"/>
        <end position="422"/>
    </location>
</feature>
<sequence>MDERNGAKLMTTLLPPATFGSGRYERRAVELGRGASSRVFECSELSSDGSVDVEKQLAVKVMHLRSMRLSATAERDLHRLHRELAILRSLPPHPRIVKLVDGLEEGDWYFLVLELIRGGDMFGVLKARSGPRACLLEPEASHVFWQLVDGLAFLHGRGIIHRDLKLENTLIESEKRKAELVLYSIKISDFGLSMAVHAEAWGTFSTVGTQRYVAPEVLAEGEYDFRVDLWSLGILLHILLVGSYPTDRPTDAGQALLDSIVAGMDVSAVARSMVAGLLRLDPARRTTTEQLLAGGERAWSGNEGSRGQKHRRDAKKGLVFDLTLPEVSQMSMVSSGLEEWRLPPPAPGGTPSHSLAFAVSELHSPERRAAAEARVAVEGPLPSTNFLDSVSSELRQLPESSHLSKPSFFPVPSAKEAPAGGTGEFTCAAAKRQRVNDDLA</sequence>
<evidence type="ECO:0000256" key="6">
    <source>
        <dbReference type="PROSITE-ProRule" id="PRU10141"/>
    </source>
</evidence>
<organism evidence="10 11">
    <name type="scientific">Polarella glacialis</name>
    <name type="common">Dinoflagellate</name>
    <dbReference type="NCBI Taxonomy" id="89957"/>
    <lineage>
        <taxon>Eukaryota</taxon>
        <taxon>Sar</taxon>
        <taxon>Alveolata</taxon>
        <taxon>Dinophyceae</taxon>
        <taxon>Suessiales</taxon>
        <taxon>Suessiaceae</taxon>
        <taxon>Polarella</taxon>
    </lineage>
</organism>
<accession>A0A813L946</accession>
<evidence type="ECO:0000256" key="3">
    <source>
        <dbReference type="ARBA" id="ARBA00022741"/>
    </source>
</evidence>
<dbReference type="Pfam" id="PF00069">
    <property type="entry name" value="Pkinase"/>
    <property type="match status" value="1"/>
</dbReference>
<dbReference type="PANTHER" id="PTHR24345">
    <property type="entry name" value="SERINE/THREONINE-PROTEIN KINASE PLK"/>
    <property type="match status" value="1"/>
</dbReference>
<dbReference type="InterPro" id="IPR008271">
    <property type="entry name" value="Ser/Thr_kinase_AS"/>
</dbReference>
<feature type="binding site" evidence="6">
    <location>
        <position position="60"/>
    </location>
    <ligand>
        <name>ATP</name>
        <dbReference type="ChEBI" id="CHEBI:30616"/>
    </ligand>
</feature>
<dbReference type="PANTHER" id="PTHR24345:SF91">
    <property type="entry name" value="SERINE_THREONINE-PROTEIN KINASE PLK4"/>
    <property type="match status" value="1"/>
</dbReference>
<protein>
    <recommendedName>
        <fullName evidence="9">Protein kinase domain-containing protein</fullName>
    </recommendedName>
</protein>
<comment type="similarity">
    <text evidence="7">Belongs to the protein kinase superfamily.</text>
</comment>
<dbReference type="InterPro" id="IPR017441">
    <property type="entry name" value="Protein_kinase_ATP_BS"/>
</dbReference>
<keyword evidence="1 7" id="KW-0723">Serine/threonine-protein kinase</keyword>
<evidence type="ECO:0000256" key="4">
    <source>
        <dbReference type="ARBA" id="ARBA00022777"/>
    </source>
</evidence>
<dbReference type="GO" id="GO:0005524">
    <property type="term" value="F:ATP binding"/>
    <property type="evidence" value="ECO:0007669"/>
    <property type="project" value="UniProtKB-UniRule"/>
</dbReference>
<evidence type="ECO:0000256" key="8">
    <source>
        <dbReference type="SAM" id="MobiDB-lite"/>
    </source>
</evidence>
<evidence type="ECO:0000259" key="9">
    <source>
        <dbReference type="PROSITE" id="PS50011"/>
    </source>
</evidence>
<dbReference type="SUPFAM" id="SSF56112">
    <property type="entry name" value="Protein kinase-like (PK-like)"/>
    <property type="match status" value="1"/>
</dbReference>
<dbReference type="PROSITE" id="PS00107">
    <property type="entry name" value="PROTEIN_KINASE_ATP"/>
    <property type="match status" value="1"/>
</dbReference>
<reference evidence="10" key="1">
    <citation type="submission" date="2021-02" db="EMBL/GenBank/DDBJ databases">
        <authorList>
            <person name="Dougan E. K."/>
            <person name="Rhodes N."/>
            <person name="Thang M."/>
            <person name="Chan C."/>
        </authorList>
    </citation>
    <scope>NUCLEOTIDE SEQUENCE</scope>
</reference>
<keyword evidence="2" id="KW-0808">Transferase</keyword>
<comment type="caution">
    <text evidence="10">The sequence shown here is derived from an EMBL/GenBank/DDBJ whole genome shotgun (WGS) entry which is preliminary data.</text>
</comment>
<dbReference type="GO" id="GO:0004674">
    <property type="term" value="F:protein serine/threonine kinase activity"/>
    <property type="evidence" value="ECO:0007669"/>
    <property type="project" value="UniProtKB-KW"/>
</dbReference>
<keyword evidence="5 6" id="KW-0067">ATP-binding</keyword>
<dbReference type="InterPro" id="IPR000719">
    <property type="entry name" value="Prot_kinase_dom"/>
</dbReference>
<dbReference type="Proteomes" id="UP000626109">
    <property type="component" value="Unassembled WGS sequence"/>
</dbReference>
<name>A0A813L946_POLGL</name>
<dbReference type="GO" id="GO:0005634">
    <property type="term" value="C:nucleus"/>
    <property type="evidence" value="ECO:0007669"/>
    <property type="project" value="TreeGrafter"/>
</dbReference>
<dbReference type="Gene3D" id="1.10.510.10">
    <property type="entry name" value="Transferase(Phosphotransferase) domain 1"/>
    <property type="match status" value="1"/>
</dbReference>
<evidence type="ECO:0000256" key="1">
    <source>
        <dbReference type="ARBA" id="ARBA00022527"/>
    </source>
</evidence>
<keyword evidence="4" id="KW-0418">Kinase</keyword>
<dbReference type="PROSITE" id="PS00108">
    <property type="entry name" value="PROTEIN_KINASE_ST"/>
    <property type="match status" value="1"/>
</dbReference>
<feature type="domain" description="Protein kinase" evidence="9">
    <location>
        <begin position="25"/>
        <end position="300"/>
    </location>
</feature>
<evidence type="ECO:0000313" key="11">
    <source>
        <dbReference type="Proteomes" id="UP000626109"/>
    </source>
</evidence>
<evidence type="ECO:0000256" key="5">
    <source>
        <dbReference type="ARBA" id="ARBA00022840"/>
    </source>
</evidence>
<gene>
    <name evidence="10" type="ORF">PGLA2088_LOCUS41376</name>
</gene>